<evidence type="ECO:0000256" key="1">
    <source>
        <dbReference type="ARBA" id="ARBA00006987"/>
    </source>
</evidence>
<reference evidence="3 4" key="1">
    <citation type="submission" date="2019-09" db="EMBL/GenBank/DDBJ databases">
        <title>YIM 132180 draft genome.</title>
        <authorList>
            <person name="Zhang K."/>
        </authorList>
    </citation>
    <scope>NUCLEOTIDE SEQUENCE [LARGE SCALE GENOMIC DNA]</scope>
    <source>
        <strain evidence="3 4">YIM 132180</strain>
    </source>
</reference>
<dbReference type="SUPFAM" id="SSF53850">
    <property type="entry name" value="Periplasmic binding protein-like II"/>
    <property type="match status" value="1"/>
</dbReference>
<dbReference type="EMBL" id="VZDO01000011">
    <property type="protein sequence ID" value="KAB0679001.1"/>
    <property type="molecule type" value="Genomic_DNA"/>
</dbReference>
<feature type="chain" id="PRO_5030831038" evidence="2">
    <location>
        <begin position="22"/>
        <end position="330"/>
    </location>
</feature>
<dbReference type="PIRSF" id="PIRSF017082">
    <property type="entry name" value="YflP"/>
    <property type="match status" value="1"/>
</dbReference>
<dbReference type="CDD" id="cd07012">
    <property type="entry name" value="PBP2_Bug_TTT"/>
    <property type="match status" value="1"/>
</dbReference>
<feature type="signal peptide" evidence="2">
    <location>
        <begin position="1"/>
        <end position="21"/>
    </location>
</feature>
<dbReference type="PANTHER" id="PTHR42928">
    <property type="entry name" value="TRICARBOXYLATE-BINDING PROTEIN"/>
    <property type="match status" value="1"/>
</dbReference>
<evidence type="ECO:0000313" key="4">
    <source>
        <dbReference type="Proteomes" id="UP000432089"/>
    </source>
</evidence>
<dbReference type="AlphaFoldDB" id="A0A7V7PN24"/>
<name>A0A7V7PN24_9HYPH</name>
<gene>
    <name evidence="3" type="ORF">F6X38_13930</name>
</gene>
<protein>
    <submittedName>
        <fullName evidence="3">Tripartite tricarboxylate transporter substrate binding protein</fullName>
    </submittedName>
</protein>
<sequence>MKTLLAACTALVALAAAPASAEWAPRRPVELVVSGNAGGGSDTFARQIQAAIQKHDLNPTNVVVVNKGGGSGVEAFIYAKGYQGDAQKLVTGTNNEWVLPLVTKVGYKGEELTPVAVLAFDEFIVWVQPDAPYKTIMDMVTAAKAEPGKIKFGGSQSKDTDQTLVRQIEAATGAQFTYVPFKSGAEAATQLAGKHIDANTDNPAETTGQWRAGQVRPLCVMSTERLADKTKMTADMSWNDIPTCKEQGLPIQTAYQQPRTVFMPGKVQPDAVAYYAAMLKKVSETPEFQNYLKTTSQTGRFVAGDEMQQYIKQNTEQLRPQFEKDGWLVD</sequence>
<keyword evidence="4" id="KW-1185">Reference proteome</keyword>
<dbReference type="PANTHER" id="PTHR42928:SF1">
    <property type="entry name" value="BLR4371 PROTEIN"/>
    <property type="match status" value="1"/>
</dbReference>
<dbReference type="Proteomes" id="UP000432089">
    <property type="component" value="Unassembled WGS sequence"/>
</dbReference>
<organism evidence="3 4">
    <name type="scientific">Plantimonas leprariae</name>
    <dbReference type="NCBI Taxonomy" id="2615207"/>
    <lineage>
        <taxon>Bacteria</taxon>
        <taxon>Pseudomonadati</taxon>
        <taxon>Pseudomonadota</taxon>
        <taxon>Alphaproteobacteria</taxon>
        <taxon>Hyphomicrobiales</taxon>
        <taxon>Aurantimonadaceae</taxon>
        <taxon>Plantimonas</taxon>
    </lineage>
</organism>
<dbReference type="InterPro" id="IPR042100">
    <property type="entry name" value="Bug_dom1"/>
</dbReference>
<dbReference type="Gene3D" id="3.40.190.150">
    <property type="entry name" value="Bordetella uptake gene, domain 1"/>
    <property type="match status" value="1"/>
</dbReference>
<dbReference type="InterPro" id="IPR005064">
    <property type="entry name" value="BUG"/>
</dbReference>
<dbReference type="Gene3D" id="3.40.190.10">
    <property type="entry name" value="Periplasmic binding protein-like II"/>
    <property type="match status" value="1"/>
</dbReference>
<comment type="similarity">
    <text evidence="1">Belongs to the UPF0065 (bug) family.</text>
</comment>
<accession>A0A7V7PN24</accession>
<dbReference type="RefSeq" id="WP_150970554.1">
    <property type="nucleotide sequence ID" value="NZ_VZDO01000011.1"/>
</dbReference>
<evidence type="ECO:0000256" key="2">
    <source>
        <dbReference type="SAM" id="SignalP"/>
    </source>
</evidence>
<evidence type="ECO:0000313" key="3">
    <source>
        <dbReference type="EMBL" id="KAB0679001.1"/>
    </source>
</evidence>
<dbReference type="Pfam" id="PF03401">
    <property type="entry name" value="TctC"/>
    <property type="match status" value="1"/>
</dbReference>
<proteinExistence type="inferred from homology"/>
<keyword evidence="2" id="KW-0732">Signal</keyword>
<comment type="caution">
    <text evidence="3">The sequence shown here is derived from an EMBL/GenBank/DDBJ whole genome shotgun (WGS) entry which is preliminary data.</text>
</comment>